<gene>
    <name evidence="1" type="ORF">GCM10017774_38430</name>
</gene>
<accession>A0ABQ3MH90</accession>
<organism evidence="1 2">
    <name type="scientific">Lentzea cavernae</name>
    <dbReference type="NCBI Taxonomy" id="2020703"/>
    <lineage>
        <taxon>Bacteria</taxon>
        <taxon>Bacillati</taxon>
        <taxon>Actinomycetota</taxon>
        <taxon>Actinomycetes</taxon>
        <taxon>Pseudonocardiales</taxon>
        <taxon>Pseudonocardiaceae</taxon>
        <taxon>Lentzea</taxon>
    </lineage>
</organism>
<dbReference type="Proteomes" id="UP000605568">
    <property type="component" value="Unassembled WGS sequence"/>
</dbReference>
<keyword evidence="2" id="KW-1185">Reference proteome</keyword>
<evidence type="ECO:0000313" key="2">
    <source>
        <dbReference type="Proteomes" id="UP000605568"/>
    </source>
</evidence>
<name>A0ABQ3MH90_9PSEU</name>
<reference evidence="2" key="1">
    <citation type="journal article" date="2019" name="Int. J. Syst. Evol. Microbiol.">
        <title>The Global Catalogue of Microorganisms (GCM) 10K type strain sequencing project: providing services to taxonomists for standard genome sequencing and annotation.</title>
        <authorList>
            <consortium name="The Broad Institute Genomics Platform"/>
            <consortium name="The Broad Institute Genome Sequencing Center for Infectious Disease"/>
            <person name="Wu L."/>
            <person name="Ma J."/>
        </authorList>
    </citation>
    <scope>NUCLEOTIDE SEQUENCE [LARGE SCALE GENOMIC DNA]</scope>
    <source>
        <strain evidence="2">CGMCC 4.7367</strain>
    </source>
</reference>
<comment type="caution">
    <text evidence="1">The sequence shown here is derived from an EMBL/GenBank/DDBJ whole genome shotgun (WGS) entry which is preliminary data.</text>
</comment>
<dbReference type="EMBL" id="BNAR01000005">
    <property type="protein sequence ID" value="GHH42293.1"/>
    <property type="molecule type" value="Genomic_DNA"/>
</dbReference>
<proteinExistence type="predicted"/>
<protein>
    <submittedName>
        <fullName evidence="1">Uncharacterized protein</fullName>
    </submittedName>
</protein>
<evidence type="ECO:0000313" key="1">
    <source>
        <dbReference type="EMBL" id="GHH42293.1"/>
    </source>
</evidence>
<sequence length="63" mass="6926">MIAFGDTEAHHPLHPLRSALVLGDQRADVSALVPHQVRLAEYLKTELVPRFAQPREASASPIT</sequence>